<dbReference type="InterPro" id="IPR010373">
    <property type="entry name" value="DUF968"/>
</dbReference>
<sequence length="180" mass="19965">MHKASILTANTVPDLGLVIFRPGVSELSNFNGRMLIIPVPNSLNDKSVGPISLSSSFLSDEFNYVEDIKQILKLTVDPEPPASLMLKPKLQRWTNDKYLQWVKSQPCCVCGATSDDAHHLIGHGQGGMGTKAHDLFTIPLCRVHHGELHKDPNEWEREHGSQLVLLFRFLDRSAALGVFG</sequence>
<gene>
    <name evidence="1" type="ORF">NCTC11801_00552</name>
</gene>
<organism evidence="1 2">
    <name type="scientific">Providencia rettgeri</name>
    <dbReference type="NCBI Taxonomy" id="587"/>
    <lineage>
        <taxon>Bacteria</taxon>
        <taxon>Pseudomonadati</taxon>
        <taxon>Pseudomonadota</taxon>
        <taxon>Gammaproteobacteria</taxon>
        <taxon>Enterobacterales</taxon>
        <taxon>Morganellaceae</taxon>
        <taxon>Providencia</taxon>
    </lineage>
</organism>
<reference evidence="1 2" key="1">
    <citation type="submission" date="2018-06" db="EMBL/GenBank/DDBJ databases">
        <authorList>
            <consortium name="Pathogen Informatics"/>
            <person name="Doyle S."/>
        </authorList>
    </citation>
    <scope>NUCLEOTIDE SEQUENCE [LARGE SCALE GENOMIC DNA]</scope>
    <source>
        <strain evidence="1 2">NCTC11801</strain>
    </source>
</reference>
<accession>A0A379FLQ8</accession>
<name>A0A379FLQ8_PRORE</name>
<dbReference type="Proteomes" id="UP000254208">
    <property type="component" value="Unassembled WGS sequence"/>
</dbReference>
<evidence type="ECO:0000313" key="1">
    <source>
        <dbReference type="EMBL" id="SUC29649.1"/>
    </source>
</evidence>
<protein>
    <submittedName>
        <fullName evidence="1">Protein of uncharacterized function (DUF968)</fullName>
    </submittedName>
</protein>
<proteinExistence type="predicted"/>
<dbReference type="Pfam" id="PF06147">
    <property type="entry name" value="DUF968"/>
    <property type="match status" value="1"/>
</dbReference>
<dbReference type="AlphaFoldDB" id="A0A379FLQ8"/>
<dbReference type="EMBL" id="UGTZ01000001">
    <property type="protein sequence ID" value="SUC29649.1"/>
    <property type="molecule type" value="Genomic_DNA"/>
</dbReference>
<evidence type="ECO:0000313" key="2">
    <source>
        <dbReference type="Proteomes" id="UP000254208"/>
    </source>
</evidence>